<protein>
    <submittedName>
        <fullName evidence="1">Uncharacterized protein</fullName>
    </submittedName>
</protein>
<dbReference type="EMBL" id="AYSV01000007">
    <property type="protein sequence ID" value="ETD72985.1"/>
    <property type="molecule type" value="Genomic_DNA"/>
</dbReference>
<dbReference type="RefSeq" id="WP_023948985.1">
    <property type="nucleotide sequence ID" value="NZ_AYSV01000007.1"/>
</dbReference>
<dbReference type="Proteomes" id="UP000018766">
    <property type="component" value="Unassembled WGS sequence"/>
</dbReference>
<organism evidence="1 2">
    <name type="scientific">Pelistega indica</name>
    <dbReference type="NCBI Taxonomy" id="1414851"/>
    <lineage>
        <taxon>Bacteria</taxon>
        <taxon>Pseudomonadati</taxon>
        <taxon>Pseudomonadota</taxon>
        <taxon>Betaproteobacteria</taxon>
        <taxon>Burkholderiales</taxon>
        <taxon>Alcaligenaceae</taxon>
        <taxon>Pelistega</taxon>
    </lineage>
</organism>
<dbReference type="AlphaFoldDB" id="V8G9B5"/>
<keyword evidence="2" id="KW-1185">Reference proteome</keyword>
<evidence type="ECO:0000313" key="1">
    <source>
        <dbReference type="EMBL" id="ETD72985.1"/>
    </source>
</evidence>
<evidence type="ECO:0000313" key="2">
    <source>
        <dbReference type="Proteomes" id="UP000018766"/>
    </source>
</evidence>
<proteinExistence type="predicted"/>
<comment type="caution">
    <text evidence="1">The sequence shown here is derived from an EMBL/GenBank/DDBJ whole genome shotgun (WGS) entry which is preliminary data.</text>
</comment>
<accession>V8G9B5</accession>
<gene>
    <name evidence="1" type="ORF">V757_00995</name>
</gene>
<sequence length="130" mass="15278">MTINMFQFHSKLNCRLIDHLFNRLAMMYGKKWLDMFMTEESINGWKNVWAEMINTRGLTLEMIKRGLNNCIDMYDWPPTLPQFVKACETLSRDETVTPNEPKLSLPVNRAAMPKELKDLKNVLMENLSVH</sequence>
<reference evidence="1 2" key="1">
    <citation type="submission" date="2013-11" db="EMBL/GenBank/DDBJ databases">
        <title>Genomic analysis of Pelistega sp. HM-7.</title>
        <authorList>
            <person name="Kumbhare S.V."/>
            <person name="Shetty S.A."/>
            <person name="Sharma O."/>
            <person name="Dhotre D.P."/>
        </authorList>
    </citation>
    <scope>NUCLEOTIDE SEQUENCE [LARGE SCALE GENOMIC DNA]</scope>
    <source>
        <strain evidence="1 2">HM-7</strain>
    </source>
</reference>
<dbReference type="OrthoDB" id="8946427at2"/>
<name>V8G9B5_9BURK</name>